<feature type="domain" description="Vitellogenin" evidence="5">
    <location>
        <begin position="24"/>
        <end position="232"/>
    </location>
</feature>
<dbReference type="Gene3D" id="2.30.230.10">
    <property type="entry name" value="Lipovitellin, beta-sheet shell regions, chain A"/>
    <property type="match status" value="1"/>
</dbReference>
<dbReference type="PANTHER" id="PTHR23345:SF15">
    <property type="entry name" value="VITELLOGENIN 1-RELATED"/>
    <property type="match status" value="1"/>
</dbReference>
<dbReference type="EMBL" id="OW240918">
    <property type="protein sequence ID" value="CAH2308327.1"/>
    <property type="molecule type" value="Genomic_DNA"/>
</dbReference>
<evidence type="ECO:0000313" key="7">
    <source>
        <dbReference type="Proteomes" id="UP001295444"/>
    </source>
</evidence>
<dbReference type="InterPro" id="IPR015819">
    <property type="entry name" value="Lipid_transp_b-sht_shell"/>
</dbReference>
<dbReference type="InterPro" id="IPR050733">
    <property type="entry name" value="Vitellogenin/Apolipophorin"/>
</dbReference>
<dbReference type="SUPFAM" id="SSF56968">
    <property type="entry name" value="Lipovitellin-phosvitin complex, beta-sheet shell regions"/>
    <property type="match status" value="1"/>
</dbReference>
<protein>
    <submittedName>
        <fullName evidence="6">LOC100037071, partial</fullName>
    </submittedName>
</protein>
<evidence type="ECO:0000313" key="6">
    <source>
        <dbReference type="EMBL" id="CAH2308327.1"/>
    </source>
</evidence>
<dbReference type="InterPro" id="IPR015816">
    <property type="entry name" value="Vitellinogen_b-sht_N"/>
</dbReference>
<comment type="caution">
    <text evidence="3">Lacks conserved residue(s) required for the propagation of feature annotation.</text>
</comment>
<dbReference type="GO" id="GO:0005319">
    <property type="term" value="F:lipid transporter activity"/>
    <property type="evidence" value="ECO:0007669"/>
    <property type="project" value="InterPro"/>
</dbReference>
<reference evidence="6" key="1">
    <citation type="submission" date="2022-03" db="EMBL/GenBank/DDBJ databases">
        <authorList>
            <person name="Alioto T."/>
            <person name="Alioto T."/>
            <person name="Gomez Garrido J."/>
        </authorList>
    </citation>
    <scope>NUCLEOTIDE SEQUENCE</scope>
</reference>
<keyword evidence="2" id="KW-0758">Storage protein</keyword>
<dbReference type="InterPro" id="IPR001747">
    <property type="entry name" value="Vitellogenin_N"/>
</dbReference>
<dbReference type="PANTHER" id="PTHR23345">
    <property type="entry name" value="VITELLOGENIN-RELATED"/>
    <property type="match status" value="1"/>
</dbReference>
<dbReference type="GO" id="GO:0045735">
    <property type="term" value="F:nutrient reservoir activity"/>
    <property type="evidence" value="ECO:0007669"/>
    <property type="project" value="UniProtKB-KW"/>
</dbReference>
<name>A0AAD1SRH7_PELCU</name>
<keyword evidence="7" id="KW-1185">Reference proteome</keyword>
<feature type="chain" id="PRO_5041909477" evidence="4">
    <location>
        <begin position="16"/>
        <end position="232"/>
    </location>
</feature>
<keyword evidence="1 4" id="KW-0732">Signal</keyword>
<gene>
    <name evidence="6" type="ORF">PECUL_23A030902</name>
</gene>
<evidence type="ECO:0000256" key="3">
    <source>
        <dbReference type="PROSITE-ProRule" id="PRU00557"/>
    </source>
</evidence>
<feature type="signal peptide" evidence="4">
    <location>
        <begin position="1"/>
        <end position="15"/>
    </location>
</feature>
<sequence length="232" mass="25990">MRGIILALLLALAGSENIEIEPVLSESKTSVFSYEAEIKNGIPEIDLPRSGMKLNAKVEISRYAQNTYLMKIRSPEIREFNGLFPKDPFIRSAKLSQVIADQVSKPIKFEYRNGRLGDIHAPDMISELVLNIIRGILNMLQITMKSTQNAYDVQESGIGGVCQTRYVIHANKKGDLMNVVKSTDFNSYLNKVSKSLGVAFVELCPSCREMHRNLRGSATYNYKLKSRGTKVV</sequence>
<organism evidence="6 7">
    <name type="scientific">Pelobates cultripes</name>
    <name type="common">Western spadefoot toad</name>
    <dbReference type="NCBI Taxonomy" id="61616"/>
    <lineage>
        <taxon>Eukaryota</taxon>
        <taxon>Metazoa</taxon>
        <taxon>Chordata</taxon>
        <taxon>Craniata</taxon>
        <taxon>Vertebrata</taxon>
        <taxon>Euteleostomi</taxon>
        <taxon>Amphibia</taxon>
        <taxon>Batrachia</taxon>
        <taxon>Anura</taxon>
        <taxon>Pelobatoidea</taxon>
        <taxon>Pelobatidae</taxon>
        <taxon>Pelobates</taxon>
    </lineage>
</organism>
<dbReference type="PROSITE" id="PS51211">
    <property type="entry name" value="VITELLOGENIN"/>
    <property type="match status" value="1"/>
</dbReference>
<proteinExistence type="predicted"/>
<dbReference type="Proteomes" id="UP001295444">
    <property type="component" value="Chromosome 07"/>
</dbReference>
<accession>A0AAD1SRH7</accession>
<dbReference type="GO" id="GO:0071391">
    <property type="term" value="P:cellular response to estrogen stimulus"/>
    <property type="evidence" value="ECO:0007669"/>
    <property type="project" value="TreeGrafter"/>
</dbReference>
<evidence type="ECO:0000256" key="1">
    <source>
        <dbReference type="ARBA" id="ARBA00022729"/>
    </source>
</evidence>
<feature type="non-terminal residue" evidence="6">
    <location>
        <position position="232"/>
    </location>
</feature>
<keyword evidence="3" id="KW-1015">Disulfide bond</keyword>
<dbReference type="GO" id="GO:0032355">
    <property type="term" value="P:response to estradiol"/>
    <property type="evidence" value="ECO:0007669"/>
    <property type="project" value="TreeGrafter"/>
</dbReference>
<evidence type="ECO:0000256" key="4">
    <source>
        <dbReference type="SAM" id="SignalP"/>
    </source>
</evidence>
<evidence type="ECO:0000256" key="2">
    <source>
        <dbReference type="ARBA" id="ARBA00022761"/>
    </source>
</evidence>
<evidence type="ECO:0000259" key="5">
    <source>
        <dbReference type="PROSITE" id="PS51211"/>
    </source>
</evidence>
<dbReference type="AlphaFoldDB" id="A0AAD1SRH7"/>
<feature type="disulfide bond" evidence="3">
    <location>
        <begin position="204"/>
        <end position="207"/>
    </location>
</feature>
<dbReference type="Pfam" id="PF01347">
    <property type="entry name" value="Vitellogenin_N"/>
    <property type="match status" value="1"/>
</dbReference>